<dbReference type="Proteomes" id="UP000070457">
    <property type="component" value="Unassembled WGS sequence"/>
</dbReference>
<dbReference type="EMBL" id="JYNZ01000005">
    <property type="protein sequence ID" value="KXK26025.1"/>
    <property type="molecule type" value="Genomic_DNA"/>
</dbReference>
<evidence type="ECO:0000256" key="1">
    <source>
        <dbReference type="SAM" id="MobiDB-lite"/>
    </source>
</evidence>
<name>A0A136LWJ8_9BACT</name>
<comment type="caution">
    <text evidence="2">The sequence shown here is derived from an EMBL/GenBank/DDBJ whole genome shotgun (WGS) entry which is preliminary data.</text>
</comment>
<feature type="compositionally biased region" description="Polar residues" evidence="1">
    <location>
        <begin position="35"/>
        <end position="45"/>
    </location>
</feature>
<organism evidence="2 3">
    <name type="scientific">candidate division WS6 bacterium OLB20</name>
    <dbReference type="NCBI Taxonomy" id="1617426"/>
    <lineage>
        <taxon>Bacteria</taxon>
        <taxon>Candidatus Dojkabacteria</taxon>
    </lineage>
</organism>
<sequence>MFSSGLLVGTTVGAGSGVPAVEQKASAREVRGYQTGESQTQMQKP</sequence>
<feature type="region of interest" description="Disordered" evidence="1">
    <location>
        <begin position="1"/>
        <end position="45"/>
    </location>
</feature>
<dbReference type="AlphaFoldDB" id="A0A136LWJ8"/>
<reference evidence="2 3" key="1">
    <citation type="submission" date="2015-02" db="EMBL/GenBank/DDBJ databases">
        <title>Improved understanding of the partial-nitritation anammox process through 23 genomes representing the majority of the microbial community.</title>
        <authorList>
            <person name="Speth D.R."/>
            <person name="In T Zandt M."/>
            <person name="Guerrero Cruz S."/>
            <person name="Jetten M.S."/>
            <person name="Dutilh B.E."/>
        </authorList>
    </citation>
    <scope>NUCLEOTIDE SEQUENCE [LARGE SCALE GENOMIC DNA]</scope>
    <source>
        <strain evidence="2">OLB20</strain>
    </source>
</reference>
<proteinExistence type="predicted"/>
<gene>
    <name evidence="2" type="ORF">TR69_WS6001001318</name>
</gene>
<accession>A0A136LWJ8</accession>
<evidence type="ECO:0000313" key="3">
    <source>
        <dbReference type="Proteomes" id="UP000070457"/>
    </source>
</evidence>
<evidence type="ECO:0000313" key="2">
    <source>
        <dbReference type="EMBL" id="KXK26025.1"/>
    </source>
</evidence>
<protein>
    <submittedName>
        <fullName evidence="2">Uncharacterized protein</fullName>
    </submittedName>
</protein>